<organism evidence="2 3">
    <name type="scientific">Sphingomonas astaxanthinifaciens DSM 22298</name>
    <dbReference type="NCBI Taxonomy" id="1123267"/>
    <lineage>
        <taxon>Bacteria</taxon>
        <taxon>Pseudomonadati</taxon>
        <taxon>Pseudomonadota</taxon>
        <taxon>Alphaproteobacteria</taxon>
        <taxon>Sphingomonadales</taxon>
        <taxon>Sphingomonadaceae</taxon>
        <taxon>Sphingomonas</taxon>
    </lineage>
</organism>
<dbReference type="EMBL" id="BSOO01000005">
    <property type="protein sequence ID" value="GLR46995.1"/>
    <property type="molecule type" value="Genomic_DNA"/>
</dbReference>
<keyword evidence="1" id="KW-1133">Transmembrane helix</keyword>
<comment type="caution">
    <text evidence="2">The sequence shown here is derived from an EMBL/GenBank/DDBJ whole genome shotgun (WGS) entry which is preliminary data.</text>
</comment>
<gene>
    <name evidence="2" type="ORF">GCM10007925_07060</name>
</gene>
<evidence type="ECO:0008006" key="4">
    <source>
        <dbReference type="Google" id="ProtNLM"/>
    </source>
</evidence>
<keyword evidence="3" id="KW-1185">Reference proteome</keyword>
<dbReference type="Pfam" id="PF19883">
    <property type="entry name" value="DUF6356"/>
    <property type="match status" value="1"/>
</dbReference>
<evidence type="ECO:0000313" key="3">
    <source>
        <dbReference type="Proteomes" id="UP001156703"/>
    </source>
</evidence>
<evidence type="ECO:0000313" key="2">
    <source>
        <dbReference type="EMBL" id="GLR46995.1"/>
    </source>
</evidence>
<accession>A0ABQ5Z4S4</accession>
<protein>
    <recommendedName>
        <fullName evidence="4">Capsule biosynthesis protein</fullName>
    </recommendedName>
</protein>
<feature type="transmembrane region" description="Helical" evidence="1">
    <location>
        <begin position="20"/>
        <end position="44"/>
    </location>
</feature>
<dbReference type="RefSeq" id="WP_029942198.1">
    <property type="nucleotide sequence ID" value="NZ_BSOO01000005.1"/>
</dbReference>
<dbReference type="Proteomes" id="UP001156703">
    <property type="component" value="Unassembled WGS sequence"/>
</dbReference>
<evidence type="ECO:0000256" key="1">
    <source>
        <dbReference type="SAM" id="Phobius"/>
    </source>
</evidence>
<dbReference type="InterPro" id="IPR045936">
    <property type="entry name" value="DUF6356"/>
</dbReference>
<reference evidence="3" key="1">
    <citation type="journal article" date="2019" name="Int. J. Syst. Evol. Microbiol.">
        <title>The Global Catalogue of Microorganisms (GCM) 10K type strain sequencing project: providing services to taxonomists for standard genome sequencing and annotation.</title>
        <authorList>
            <consortium name="The Broad Institute Genomics Platform"/>
            <consortium name="The Broad Institute Genome Sequencing Center for Infectious Disease"/>
            <person name="Wu L."/>
            <person name="Ma J."/>
        </authorList>
    </citation>
    <scope>NUCLEOTIDE SEQUENCE [LARGE SCALE GENOMIC DNA]</scope>
    <source>
        <strain evidence="3">NBRC 102146</strain>
    </source>
</reference>
<keyword evidence="1" id="KW-0812">Transmembrane</keyword>
<keyword evidence="1" id="KW-0472">Membrane</keyword>
<proteinExistence type="predicted"/>
<sequence>MLGRLFTEHPRSLGMSWVGHGTGAIAIGLRMIGAGAACIVHAVIPGLFTETAGRTVASLHDHMVKRRASAPDPQAWPDYEI</sequence>
<name>A0ABQ5Z4S4_9SPHN</name>